<dbReference type="EMBL" id="LEUS01000011">
    <property type="protein sequence ID" value="KLY40277.1"/>
    <property type="molecule type" value="Genomic_DNA"/>
</dbReference>
<feature type="domain" description="Dit-like phage tail protein N-terminal" evidence="2">
    <location>
        <begin position="47"/>
        <end position="161"/>
    </location>
</feature>
<dbReference type="Pfam" id="PF21821">
    <property type="entry name" value="Dit_like"/>
    <property type="match status" value="1"/>
</dbReference>
<feature type="region of interest" description="Disordered" evidence="1">
    <location>
        <begin position="160"/>
        <end position="193"/>
    </location>
</feature>
<proteinExistence type="predicted"/>
<reference evidence="3 4" key="1">
    <citation type="submission" date="2015-06" db="EMBL/GenBank/DDBJ databases">
        <title>The Genome Sequence of None.</title>
        <authorList>
            <consortium name="The Broad Institute Genomics Platform"/>
            <consortium name="The Broad Institute Genome Sequencing Center for Infectious Disease"/>
            <person name="Earl A.M."/>
            <person name="Onderdonk A.B."/>
            <person name="Kirby J."/>
            <person name="Ferraro M.J."/>
            <person name="Huang S."/>
            <person name="Spencer M."/>
            <person name="Fodor A."/>
            <person name="Hooper D."/>
            <person name="Dekker J."/>
            <person name="O'Brien T."/>
            <person name="Quan V."/>
            <person name="Gombosev A."/>
            <person name="Delaney M."/>
            <person name="DuBois A."/>
            <person name="Ernst C."/>
            <person name="Kim D.S."/>
            <person name="Rossman W."/>
            <person name="Gohs F."/>
            <person name="Petruso H."/>
            <person name="Nozar T."/>
            <person name="Mougeot F."/>
            <person name="Manson-McGuire A."/>
            <person name="Young S."/>
            <person name="Abouelleil A."/>
            <person name="Cao P."/>
            <person name="Chapman S.B."/>
            <person name="Griggs A."/>
            <person name="Priest M."/>
            <person name="Shea T."/>
            <person name="Wortman I."/>
            <person name="Wortman J.R."/>
            <person name="Nusbaum C."/>
            <person name="Birren B."/>
        </authorList>
    </citation>
    <scope>NUCLEOTIDE SEQUENCE [LARGE SCALE GENOMIC DNA]</scope>
    <source>
        <strain evidence="3 4">MGH87</strain>
    </source>
</reference>
<evidence type="ECO:0000313" key="4">
    <source>
        <dbReference type="Proteomes" id="UP000036305"/>
    </source>
</evidence>
<feature type="compositionally biased region" description="Low complexity" evidence="1">
    <location>
        <begin position="172"/>
        <end position="189"/>
    </location>
</feature>
<organism evidence="3 4">
    <name type="scientific">Klebsiella michiganensis</name>
    <dbReference type="NCBI Taxonomy" id="1134687"/>
    <lineage>
        <taxon>Bacteria</taxon>
        <taxon>Pseudomonadati</taxon>
        <taxon>Pseudomonadota</taxon>
        <taxon>Gammaproteobacteria</taxon>
        <taxon>Enterobacterales</taxon>
        <taxon>Enterobacteriaceae</taxon>
        <taxon>Klebsiella/Raoultella group</taxon>
        <taxon>Klebsiella</taxon>
    </lineage>
</organism>
<feature type="compositionally biased region" description="Polar residues" evidence="1">
    <location>
        <begin position="160"/>
        <end position="171"/>
    </location>
</feature>
<name>A0ABR5GHC5_9ENTR</name>
<evidence type="ECO:0000256" key="1">
    <source>
        <dbReference type="SAM" id="MobiDB-lite"/>
    </source>
</evidence>
<dbReference type="Proteomes" id="UP000036305">
    <property type="component" value="Unassembled WGS sequence"/>
</dbReference>
<keyword evidence="4" id="KW-1185">Reference proteome</keyword>
<sequence length="212" mass="22993">MKIPSTKGIFFGVFMAEGMDAAISAPRDKRAVMVFESGVTVSLRLKTREEVSAKRTIAQGKIETGYKISDGEVDDQKVASFEGIITGTDLPFAPLHMISAMNQAQAIQAAYDTKEFVSVYTSFMAMPQCRITSLSIEAVPKKNSYTVKLTAQKVDTVTFQRSRTKSAQAKTSKPAGKGKTSAGKKSATTVDANKEPQKVYALEKMRRVFGGA</sequence>
<protein>
    <recommendedName>
        <fullName evidence="2">Dit-like phage tail protein N-terminal domain-containing protein</fullName>
    </recommendedName>
</protein>
<gene>
    <name evidence="3" type="ORF">SK91_01842</name>
</gene>
<accession>A0ABR5GHC5</accession>
<comment type="caution">
    <text evidence="3">The sequence shown here is derived from an EMBL/GenBank/DDBJ whole genome shotgun (WGS) entry which is preliminary data.</text>
</comment>
<dbReference type="InterPro" id="IPR048494">
    <property type="entry name" value="Dit-like_N"/>
</dbReference>
<evidence type="ECO:0000313" key="3">
    <source>
        <dbReference type="EMBL" id="KLY40277.1"/>
    </source>
</evidence>
<evidence type="ECO:0000259" key="2">
    <source>
        <dbReference type="Pfam" id="PF21821"/>
    </source>
</evidence>